<proteinExistence type="predicted"/>
<dbReference type="AlphaFoldDB" id="A0A0F4QDG0"/>
<dbReference type="RefSeq" id="WP_046007064.1">
    <property type="nucleotide sequence ID" value="NZ_JXYA01000063.1"/>
</dbReference>
<evidence type="ECO:0000313" key="2">
    <source>
        <dbReference type="EMBL" id="KJZ05736.1"/>
    </source>
</evidence>
<dbReference type="PATRIC" id="fig|43658.5.peg.4585"/>
<keyword evidence="3" id="KW-1185">Reference proteome</keyword>
<keyword evidence="1" id="KW-0472">Membrane</keyword>
<organism evidence="2 3">
    <name type="scientific">Pseudoalteromonas rubra</name>
    <dbReference type="NCBI Taxonomy" id="43658"/>
    <lineage>
        <taxon>Bacteria</taxon>
        <taxon>Pseudomonadati</taxon>
        <taxon>Pseudomonadota</taxon>
        <taxon>Gammaproteobacteria</taxon>
        <taxon>Alteromonadales</taxon>
        <taxon>Pseudoalteromonadaceae</taxon>
        <taxon>Pseudoalteromonas</taxon>
    </lineage>
</organism>
<reference evidence="2 3" key="1">
    <citation type="journal article" date="2015" name="BMC Genomics">
        <title>Genome mining reveals unlocked bioactive potential of marine Gram-negative bacteria.</title>
        <authorList>
            <person name="Machado H."/>
            <person name="Sonnenschein E.C."/>
            <person name="Melchiorsen J."/>
            <person name="Gram L."/>
        </authorList>
    </citation>
    <scope>NUCLEOTIDE SEQUENCE [LARGE SCALE GENOMIC DNA]</scope>
    <source>
        <strain evidence="2 3">S2471</strain>
    </source>
</reference>
<accession>A0A0F4QDG0</accession>
<keyword evidence="1" id="KW-1133">Transmembrane helix</keyword>
<feature type="transmembrane region" description="Helical" evidence="1">
    <location>
        <begin position="16"/>
        <end position="39"/>
    </location>
</feature>
<evidence type="ECO:0000256" key="1">
    <source>
        <dbReference type="SAM" id="Phobius"/>
    </source>
</evidence>
<keyword evidence="1" id="KW-0812">Transmembrane</keyword>
<dbReference type="Proteomes" id="UP000033452">
    <property type="component" value="Unassembled WGS sequence"/>
</dbReference>
<protein>
    <submittedName>
        <fullName evidence="2">Uncharacterized protein</fullName>
    </submittedName>
</protein>
<comment type="caution">
    <text evidence="2">The sequence shown here is derived from an EMBL/GenBank/DDBJ whole genome shotgun (WGS) entry which is preliminary data.</text>
</comment>
<dbReference type="EMBL" id="JXYA01000063">
    <property type="protein sequence ID" value="KJZ05736.1"/>
    <property type="molecule type" value="Genomic_DNA"/>
</dbReference>
<gene>
    <name evidence="2" type="ORF">TW77_21765</name>
</gene>
<sequence length="92" mass="10272">MRRLIYRLGSHPKRSLRFFLCGLALFALSAALIALGYFYQAWLQLPGLVMLVLALGVAGYGYLGIFANRFSQVLSARDAAKAEAKKAFDEWK</sequence>
<feature type="transmembrane region" description="Helical" evidence="1">
    <location>
        <begin position="45"/>
        <end position="67"/>
    </location>
</feature>
<name>A0A0F4QDG0_9GAMM</name>
<evidence type="ECO:0000313" key="3">
    <source>
        <dbReference type="Proteomes" id="UP000033452"/>
    </source>
</evidence>